<reference evidence="3" key="1">
    <citation type="journal article" date="2010" name="Nat. Biotechnol.">
        <title>Draft genome sequence of the oilseed species Ricinus communis.</title>
        <authorList>
            <person name="Chan A.P."/>
            <person name="Crabtree J."/>
            <person name="Zhao Q."/>
            <person name="Lorenzi H."/>
            <person name="Orvis J."/>
            <person name="Puiu D."/>
            <person name="Melake-Berhan A."/>
            <person name="Jones K.M."/>
            <person name="Redman J."/>
            <person name="Chen G."/>
            <person name="Cahoon E.B."/>
            <person name="Gedil M."/>
            <person name="Stanke M."/>
            <person name="Haas B.J."/>
            <person name="Wortman J.R."/>
            <person name="Fraser-Liggett C.M."/>
            <person name="Ravel J."/>
            <person name="Rabinowicz P.D."/>
        </authorList>
    </citation>
    <scope>NUCLEOTIDE SEQUENCE [LARGE SCALE GENOMIC DNA]</scope>
    <source>
        <strain evidence="3">cv. Hale</strain>
    </source>
</reference>
<evidence type="ECO:0000313" key="2">
    <source>
        <dbReference type="EMBL" id="EEF48699.1"/>
    </source>
</evidence>
<feature type="region of interest" description="Disordered" evidence="1">
    <location>
        <begin position="1"/>
        <end position="27"/>
    </location>
</feature>
<accession>B9RHS7</accession>
<evidence type="ECO:0000256" key="1">
    <source>
        <dbReference type="SAM" id="MobiDB-lite"/>
    </source>
</evidence>
<dbReference type="EMBL" id="EQ973781">
    <property type="protein sequence ID" value="EEF48699.1"/>
    <property type="molecule type" value="Genomic_DNA"/>
</dbReference>
<name>B9RHS7_RICCO</name>
<keyword evidence="3" id="KW-1185">Reference proteome</keyword>
<evidence type="ECO:0000313" key="3">
    <source>
        <dbReference type="Proteomes" id="UP000008311"/>
    </source>
</evidence>
<sequence>MQQKGEEEVQSMSKKMEDEDKTIPPSLRFVSGKKESIFRGSDQTAKYGRQTENAICSCRAGLHTHPETVGAKLIKFL</sequence>
<proteinExistence type="predicted"/>
<dbReference type="AlphaFoldDB" id="B9RHS7"/>
<gene>
    <name evidence="2" type="ORF">RCOM_1573310</name>
</gene>
<organism evidence="2 3">
    <name type="scientific">Ricinus communis</name>
    <name type="common">Castor bean</name>
    <dbReference type="NCBI Taxonomy" id="3988"/>
    <lineage>
        <taxon>Eukaryota</taxon>
        <taxon>Viridiplantae</taxon>
        <taxon>Streptophyta</taxon>
        <taxon>Embryophyta</taxon>
        <taxon>Tracheophyta</taxon>
        <taxon>Spermatophyta</taxon>
        <taxon>Magnoliopsida</taxon>
        <taxon>eudicotyledons</taxon>
        <taxon>Gunneridae</taxon>
        <taxon>Pentapetalae</taxon>
        <taxon>rosids</taxon>
        <taxon>fabids</taxon>
        <taxon>Malpighiales</taxon>
        <taxon>Euphorbiaceae</taxon>
        <taxon>Acalyphoideae</taxon>
        <taxon>Acalypheae</taxon>
        <taxon>Ricinus</taxon>
    </lineage>
</organism>
<dbReference type="Proteomes" id="UP000008311">
    <property type="component" value="Unassembled WGS sequence"/>
</dbReference>
<protein>
    <submittedName>
        <fullName evidence="2">Uncharacterized protein</fullName>
    </submittedName>
</protein>
<dbReference type="InParanoid" id="B9RHS7"/>